<dbReference type="AlphaFoldDB" id="A0AAD5LVT7"/>
<organism evidence="2 3">
    <name type="scientific">Parelaphostrongylus tenuis</name>
    <name type="common">Meningeal worm</name>
    <dbReference type="NCBI Taxonomy" id="148309"/>
    <lineage>
        <taxon>Eukaryota</taxon>
        <taxon>Metazoa</taxon>
        <taxon>Ecdysozoa</taxon>
        <taxon>Nematoda</taxon>
        <taxon>Chromadorea</taxon>
        <taxon>Rhabditida</taxon>
        <taxon>Rhabditina</taxon>
        <taxon>Rhabditomorpha</taxon>
        <taxon>Strongyloidea</taxon>
        <taxon>Metastrongylidae</taxon>
        <taxon>Parelaphostrongylus</taxon>
    </lineage>
</organism>
<evidence type="ECO:0000313" key="2">
    <source>
        <dbReference type="EMBL" id="KAJ1345648.1"/>
    </source>
</evidence>
<dbReference type="InterPro" id="IPR012338">
    <property type="entry name" value="Beta-lactam/transpept-like"/>
</dbReference>
<sequence>MVQAVESIGGQVLDSRFDGIDEIFRENFARGLESCGANFAVYHNGKLAVNLWGGVADRNTGQLWTENTMSILFSTTKSVAATVLALVMDHEGVSYDRKVSDFWPEFSRNGKQDVTVMNVVLHQAGLPYTQQMISRDDVIDWRRMSKYFEDAKPIWTPGTRTGYHALTFGFLIDQIVRRIDSRKRGVNDILEEILSEYGISDLSIGLRQASDNHRVATLECPGSLHVNAEDDRNLEVLRRWMAGDNEHHKKLYETWPWIKIDDYNNLENRLLPMPSNMGIGNAQSLAHFHSLLSERRILSEECYERLQEPKLQNEFDETIGYEENKGYGYQFTKNPTGHWIFGHSGFGGQNVRVDVHNNLSYAYVCNGLKISDADLVEPWRLLVDKMYSSIL</sequence>
<dbReference type="InterPro" id="IPR001466">
    <property type="entry name" value="Beta-lactam-related"/>
</dbReference>
<dbReference type="EMBL" id="JAHQIW010000049">
    <property type="protein sequence ID" value="KAJ1345648.1"/>
    <property type="molecule type" value="Genomic_DNA"/>
</dbReference>
<evidence type="ECO:0000313" key="3">
    <source>
        <dbReference type="Proteomes" id="UP001196413"/>
    </source>
</evidence>
<dbReference type="SUPFAM" id="SSF56601">
    <property type="entry name" value="beta-lactamase/transpeptidase-like"/>
    <property type="match status" value="1"/>
</dbReference>
<evidence type="ECO:0000259" key="1">
    <source>
        <dbReference type="Pfam" id="PF00144"/>
    </source>
</evidence>
<feature type="domain" description="Beta-lactamase-related" evidence="1">
    <location>
        <begin position="25"/>
        <end position="374"/>
    </location>
</feature>
<name>A0AAD5LVT7_PARTN</name>
<reference evidence="2" key="1">
    <citation type="submission" date="2021-06" db="EMBL/GenBank/DDBJ databases">
        <title>Parelaphostrongylus tenuis whole genome reference sequence.</title>
        <authorList>
            <person name="Garwood T.J."/>
            <person name="Larsen P.A."/>
            <person name="Fountain-Jones N.M."/>
            <person name="Garbe J.R."/>
            <person name="Macchietto M.G."/>
            <person name="Kania S.A."/>
            <person name="Gerhold R.W."/>
            <person name="Richards J.E."/>
            <person name="Wolf T.M."/>
        </authorList>
    </citation>
    <scope>NUCLEOTIDE SEQUENCE</scope>
    <source>
        <strain evidence="2">MNPRO001-30</strain>
        <tissue evidence="2">Meninges</tissue>
    </source>
</reference>
<dbReference type="Gene3D" id="3.40.710.10">
    <property type="entry name" value="DD-peptidase/beta-lactamase superfamily"/>
    <property type="match status" value="1"/>
</dbReference>
<dbReference type="PANTHER" id="PTHR43319">
    <property type="entry name" value="BETA-LACTAMASE-RELATED"/>
    <property type="match status" value="1"/>
</dbReference>
<protein>
    <submittedName>
        <fullName evidence="2">Beta-lactamase</fullName>
    </submittedName>
</protein>
<comment type="caution">
    <text evidence="2">The sequence shown here is derived from an EMBL/GenBank/DDBJ whole genome shotgun (WGS) entry which is preliminary data.</text>
</comment>
<dbReference type="Pfam" id="PF00144">
    <property type="entry name" value="Beta-lactamase"/>
    <property type="match status" value="1"/>
</dbReference>
<accession>A0AAD5LVT7</accession>
<proteinExistence type="predicted"/>
<dbReference type="Proteomes" id="UP001196413">
    <property type="component" value="Unassembled WGS sequence"/>
</dbReference>
<dbReference type="InterPro" id="IPR052907">
    <property type="entry name" value="Beta-lactamase/esterase"/>
</dbReference>
<gene>
    <name evidence="2" type="primary">LACT-1</name>
    <name evidence="2" type="ORF">KIN20_000228</name>
</gene>
<keyword evidence="3" id="KW-1185">Reference proteome</keyword>
<dbReference type="PANTHER" id="PTHR43319:SF1">
    <property type="entry name" value="BETA-LACTAMASE-RELATED DOMAIN-CONTAINING PROTEIN"/>
    <property type="match status" value="1"/>
</dbReference>